<reference evidence="3 4" key="1">
    <citation type="submission" date="2019-01" db="EMBL/GenBank/DDBJ databases">
        <title>Sequencing of cultivated peanut Arachis hypogaea provides insights into genome evolution and oil improvement.</title>
        <authorList>
            <person name="Chen X."/>
        </authorList>
    </citation>
    <scope>NUCLEOTIDE SEQUENCE [LARGE SCALE GENOMIC DNA]</scope>
    <source>
        <strain evidence="4">cv. Fuhuasheng</strain>
        <tissue evidence="3">Leaves</tissue>
    </source>
</reference>
<dbReference type="EMBL" id="SDMP01000018">
    <property type="protein sequence ID" value="RYQ96397.1"/>
    <property type="molecule type" value="Genomic_DNA"/>
</dbReference>
<accession>A0A444Y3A7</accession>
<dbReference type="Gene3D" id="3.40.50.150">
    <property type="entry name" value="Vaccinia Virus protein VP39"/>
    <property type="match status" value="1"/>
</dbReference>
<proteinExistence type="predicted"/>
<dbReference type="SUPFAM" id="SSF53335">
    <property type="entry name" value="S-adenosyl-L-methionine-dependent methyltransferases"/>
    <property type="match status" value="1"/>
</dbReference>
<sequence>MGIEAEEQAEYSKKLQGYDHQHGHSHSHTLKHKLNPLVLVIVTNLVNIYIVTGPFSSLYHHPPHHNNNFNSILQELNATKSQLAASHSLLSELHRRLDSTNLLVQALFIDLTTRQQDKQYSRNNNGERSSNEELNLALASYKLPFEYSQWIGSEEIHSPIGAVCLRFQDELNQYMSYDIGGECLADEVFAQMLVSKGCEPLPKRRCHPKSPKDFVEPNQDLQDSLWEIPPDSNIVWDPYTCKSHKCLIERKNNKGDICCKDERKECDNHHKHTGFGQSIQPLHCITSRGLIPIHLSISQRLPFFENTLDIVHSMEFIGNWLPETMLEFLLYDVYRVLRPGGIFWLEHFFCFGSQVNGTYLPMFDLGSTDLDGTLVESLILMGFRRMNVGFCFEEGEQMLVYEFVPNGTLKDTITGKSGIRFGWHRRIKVALGAARGFAYLHEHADPPIIHTDIKSNNILLDEKLDAKGYLDPEYYISQQLTEKSDVYRFGVLMLELITRRKPIERGKYIVKVVRNSIDKTKDMYGLHELIDRAIRDGLALNGFDKFVDLAMMCLEESGAERPPMSDVVKEIEIILHSIGLDPAAESEPSTSSSFQHNEVSLESFHQPYSSGSLYSSSEYIQKKNNEHEPR</sequence>
<dbReference type="GO" id="GO:0004672">
    <property type="term" value="F:protein kinase activity"/>
    <property type="evidence" value="ECO:0007669"/>
    <property type="project" value="InterPro"/>
</dbReference>
<feature type="domain" description="Protein kinase" evidence="2">
    <location>
        <begin position="331"/>
        <end position="575"/>
    </location>
</feature>
<evidence type="ECO:0000259" key="2">
    <source>
        <dbReference type="PROSITE" id="PS50011"/>
    </source>
</evidence>
<dbReference type="Gene3D" id="1.10.510.10">
    <property type="entry name" value="Transferase(Phosphotransferase) domain 1"/>
    <property type="match status" value="2"/>
</dbReference>
<organism evidence="3 4">
    <name type="scientific">Arachis hypogaea</name>
    <name type="common">Peanut</name>
    <dbReference type="NCBI Taxonomy" id="3818"/>
    <lineage>
        <taxon>Eukaryota</taxon>
        <taxon>Viridiplantae</taxon>
        <taxon>Streptophyta</taxon>
        <taxon>Embryophyta</taxon>
        <taxon>Tracheophyta</taxon>
        <taxon>Spermatophyta</taxon>
        <taxon>Magnoliopsida</taxon>
        <taxon>eudicotyledons</taxon>
        <taxon>Gunneridae</taxon>
        <taxon>Pentapetalae</taxon>
        <taxon>rosids</taxon>
        <taxon>fabids</taxon>
        <taxon>Fabales</taxon>
        <taxon>Fabaceae</taxon>
        <taxon>Papilionoideae</taxon>
        <taxon>50 kb inversion clade</taxon>
        <taxon>dalbergioids sensu lato</taxon>
        <taxon>Dalbergieae</taxon>
        <taxon>Pterocarpus clade</taxon>
        <taxon>Arachis</taxon>
    </lineage>
</organism>
<feature type="region of interest" description="Disordered" evidence="1">
    <location>
        <begin position="610"/>
        <end position="630"/>
    </location>
</feature>
<dbReference type="InterPro" id="IPR011009">
    <property type="entry name" value="Kinase-like_dom_sf"/>
</dbReference>
<dbReference type="InterPro" id="IPR000719">
    <property type="entry name" value="Prot_kinase_dom"/>
</dbReference>
<feature type="compositionally biased region" description="Low complexity" evidence="1">
    <location>
        <begin position="610"/>
        <end position="619"/>
    </location>
</feature>
<dbReference type="PANTHER" id="PTHR44067:SF10">
    <property type="entry name" value="S-ADENOSYL-L-METHIONINE-DEPENDENT METHYLTRANSFERASE SUPERFAMILY PROTEIN"/>
    <property type="match status" value="1"/>
</dbReference>
<dbReference type="PANTHER" id="PTHR44067">
    <property type="entry name" value="S-ADENOSYL-L-METHIONINE-DEPENDENT METHYLTRANSFERASE SUPERFAMILY PROTEIN-RELATED"/>
    <property type="match status" value="1"/>
</dbReference>
<evidence type="ECO:0000313" key="4">
    <source>
        <dbReference type="Proteomes" id="UP000289738"/>
    </source>
</evidence>
<evidence type="ECO:0000313" key="3">
    <source>
        <dbReference type="EMBL" id="RYQ96397.1"/>
    </source>
</evidence>
<dbReference type="PROSITE" id="PS50011">
    <property type="entry name" value="PROTEIN_KINASE_DOM"/>
    <property type="match status" value="1"/>
</dbReference>
<evidence type="ECO:0000256" key="1">
    <source>
        <dbReference type="SAM" id="MobiDB-lite"/>
    </source>
</evidence>
<comment type="caution">
    <text evidence="3">The sequence shown here is derived from an EMBL/GenBank/DDBJ whole genome shotgun (WGS) entry which is preliminary data.</text>
</comment>
<dbReference type="Proteomes" id="UP000289738">
    <property type="component" value="Chromosome B08"/>
</dbReference>
<dbReference type="PROSITE" id="PS00108">
    <property type="entry name" value="PROTEIN_KINASE_ST"/>
    <property type="match status" value="1"/>
</dbReference>
<dbReference type="GO" id="GO:0005524">
    <property type="term" value="F:ATP binding"/>
    <property type="evidence" value="ECO:0007669"/>
    <property type="project" value="InterPro"/>
</dbReference>
<dbReference type="InterPro" id="IPR008271">
    <property type="entry name" value="Ser/Thr_kinase_AS"/>
</dbReference>
<feature type="compositionally biased region" description="Basic and acidic residues" evidence="1">
    <location>
        <begin position="620"/>
        <end position="630"/>
    </location>
</feature>
<dbReference type="Pfam" id="PF07714">
    <property type="entry name" value="PK_Tyr_Ser-Thr"/>
    <property type="match status" value="1"/>
</dbReference>
<protein>
    <recommendedName>
        <fullName evidence="2">Protein kinase domain-containing protein</fullName>
    </recommendedName>
</protein>
<name>A0A444Y3A7_ARAHY</name>
<dbReference type="AlphaFoldDB" id="A0A444Y3A7"/>
<dbReference type="InterPro" id="IPR029063">
    <property type="entry name" value="SAM-dependent_MTases_sf"/>
</dbReference>
<dbReference type="InterPro" id="IPR053223">
    <property type="entry name" value="Prob_Methyltransferase"/>
</dbReference>
<dbReference type="SUPFAM" id="SSF56112">
    <property type="entry name" value="Protein kinase-like (PK-like)"/>
    <property type="match status" value="1"/>
</dbReference>
<dbReference type="SMART" id="SM00220">
    <property type="entry name" value="S_TKc"/>
    <property type="match status" value="1"/>
</dbReference>
<keyword evidence="4" id="KW-1185">Reference proteome</keyword>
<gene>
    <name evidence="3" type="ORF">Ahy_B08g092146</name>
</gene>
<dbReference type="InterPro" id="IPR001245">
    <property type="entry name" value="Ser-Thr/Tyr_kinase_cat_dom"/>
</dbReference>